<evidence type="ECO:0000313" key="2">
    <source>
        <dbReference type="Proteomes" id="UP000299102"/>
    </source>
</evidence>
<proteinExistence type="predicted"/>
<comment type="caution">
    <text evidence="1">The sequence shown here is derived from an EMBL/GenBank/DDBJ whole genome shotgun (WGS) entry which is preliminary data.</text>
</comment>
<reference evidence="1 2" key="1">
    <citation type="journal article" date="2019" name="Commun. Biol.">
        <title>The bagworm genome reveals a unique fibroin gene that provides high tensile strength.</title>
        <authorList>
            <person name="Kono N."/>
            <person name="Nakamura H."/>
            <person name="Ohtoshi R."/>
            <person name="Tomita M."/>
            <person name="Numata K."/>
            <person name="Arakawa K."/>
        </authorList>
    </citation>
    <scope>NUCLEOTIDE SEQUENCE [LARGE SCALE GENOMIC DNA]</scope>
</reference>
<accession>A0A4C1SZM5</accession>
<name>A0A4C1SZM5_EUMVA</name>
<dbReference type="AlphaFoldDB" id="A0A4C1SZM5"/>
<organism evidence="1 2">
    <name type="scientific">Eumeta variegata</name>
    <name type="common">Bagworm moth</name>
    <name type="synonym">Eumeta japonica</name>
    <dbReference type="NCBI Taxonomy" id="151549"/>
    <lineage>
        <taxon>Eukaryota</taxon>
        <taxon>Metazoa</taxon>
        <taxon>Ecdysozoa</taxon>
        <taxon>Arthropoda</taxon>
        <taxon>Hexapoda</taxon>
        <taxon>Insecta</taxon>
        <taxon>Pterygota</taxon>
        <taxon>Neoptera</taxon>
        <taxon>Endopterygota</taxon>
        <taxon>Lepidoptera</taxon>
        <taxon>Glossata</taxon>
        <taxon>Ditrysia</taxon>
        <taxon>Tineoidea</taxon>
        <taxon>Psychidae</taxon>
        <taxon>Oiketicinae</taxon>
        <taxon>Eumeta</taxon>
    </lineage>
</organism>
<dbReference type="OrthoDB" id="7367179at2759"/>
<dbReference type="EMBL" id="BGZK01000027">
    <property type="protein sequence ID" value="GBP07713.1"/>
    <property type="molecule type" value="Genomic_DNA"/>
</dbReference>
<dbReference type="Proteomes" id="UP000299102">
    <property type="component" value="Unassembled WGS sequence"/>
</dbReference>
<protein>
    <submittedName>
        <fullName evidence="1">Uncharacterized protein</fullName>
    </submittedName>
</protein>
<evidence type="ECO:0000313" key="1">
    <source>
        <dbReference type="EMBL" id="GBP07713.1"/>
    </source>
</evidence>
<sequence length="161" mass="18404">MANALLNLSIENNVSITQKYLEPGHTQMEYDSVHAAIEKKLKNREIHNPIDYINVTKEARKKPTPYEAIHVDYNLVKDYSDKSTWRYNFIRPGRKAGDPVVVSLRAIKYTPDSDGTMSYKISFDDEWTELPVRPKKLSSISYSNSHAAPIPIASTKLNHLQ</sequence>
<gene>
    <name evidence="1" type="ORF">EVAR_2820_1</name>
</gene>
<keyword evidence="2" id="KW-1185">Reference proteome</keyword>